<dbReference type="EMBL" id="CAJVPS010000966">
    <property type="protein sequence ID" value="CAG8517524.1"/>
    <property type="molecule type" value="Genomic_DNA"/>
</dbReference>
<reference evidence="5" key="1">
    <citation type="submission" date="2021-06" db="EMBL/GenBank/DDBJ databases">
        <authorList>
            <person name="Kallberg Y."/>
            <person name="Tangrot J."/>
            <person name="Rosling A."/>
        </authorList>
    </citation>
    <scope>NUCLEOTIDE SEQUENCE</scope>
    <source>
        <strain evidence="5">FL130A</strain>
    </source>
</reference>
<dbReference type="InterPro" id="IPR050140">
    <property type="entry name" value="SRY-related_HMG-box_TF-like"/>
</dbReference>
<dbReference type="GO" id="GO:0005634">
    <property type="term" value="C:nucleus"/>
    <property type="evidence" value="ECO:0007669"/>
    <property type="project" value="UniProtKB-UniRule"/>
</dbReference>
<dbReference type="InterPro" id="IPR009071">
    <property type="entry name" value="HMG_box_dom"/>
</dbReference>
<comment type="caution">
    <text evidence="5">The sequence shown here is derived from an EMBL/GenBank/DDBJ whole genome shotgun (WGS) entry which is preliminary data.</text>
</comment>
<evidence type="ECO:0000256" key="3">
    <source>
        <dbReference type="PROSITE-ProRule" id="PRU00267"/>
    </source>
</evidence>
<dbReference type="SMART" id="SM00398">
    <property type="entry name" value="HMG"/>
    <property type="match status" value="1"/>
</dbReference>
<sequence length="243" mass="28324">MSVIFACPATRAQKRRLERNAANANKTLRPLNSFFHYRVDVQPEFRKRYPAVNERLISKMISASWKKESAEVKRKYTEKAAKAAIEHRKRHPEYVFRPRRTRTLNPKKISVRFGPTFSVNSSIPLKVDDVQIPVGNQVHDQSNHYERQFMLIQYIPQKNEHKLLEECFVPINDYSENFSKLEDTEKETTNQSLNSNIIATIDQEIVIEDWDAAQNAADEFFKFQSGGEIDNLFETTFDIPKGI</sequence>
<keyword evidence="6" id="KW-1185">Reference proteome</keyword>
<feature type="domain" description="HMG box" evidence="4">
    <location>
        <begin position="27"/>
        <end position="95"/>
    </location>
</feature>
<keyword evidence="1 3" id="KW-0238">DNA-binding</keyword>
<evidence type="ECO:0000313" key="5">
    <source>
        <dbReference type="EMBL" id="CAG8517524.1"/>
    </source>
</evidence>
<dbReference type="AlphaFoldDB" id="A0A9N9F887"/>
<evidence type="ECO:0000313" key="6">
    <source>
        <dbReference type="Proteomes" id="UP000789508"/>
    </source>
</evidence>
<keyword evidence="2" id="KW-0804">Transcription</keyword>
<evidence type="ECO:0000256" key="2">
    <source>
        <dbReference type="ARBA" id="ARBA00023163"/>
    </source>
</evidence>
<dbReference type="CDD" id="cd01389">
    <property type="entry name" value="HMG-box_ROX1-like"/>
    <property type="match status" value="1"/>
</dbReference>
<protein>
    <submittedName>
        <fullName evidence="5">11733_t:CDS:1</fullName>
    </submittedName>
</protein>
<dbReference type="Pfam" id="PF00505">
    <property type="entry name" value="HMG_box"/>
    <property type="match status" value="1"/>
</dbReference>
<dbReference type="SUPFAM" id="SSF47095">
    <property type="entry name" value="HMG-box"/>
    <property type="match status" value="1"/>
</dbReference>
<proteinExistence type="predicted"/>
<dbReference type="OrthoDB" id="6247875at2759"/>
<gene>
    <name evidence="5" type="ORF">ALEPTO_LOCUS4293</name>
</gene>
<dbReference type="Gene3D" id="1.10.30.10">
    <property type="entry name" value="High mobility group box domain"/>
    <property type="match status" value="1"/>
</dbReference>
<keyword evidence="3" id="KW-0539">Nucleus</keyword>
<dbReference type="PROSITE" id="PS50118">
    <property type="entry name" value="HMG_BOX_2"/>
    <property type="match status" value="1"/>
</dbReference>
<dbReference type="GO" id="GO:0000978">
    <property type="term" value="F:RNA polymerase II cis-regulatory region sequence-specific DNA binding"/>
    <property type="evidence" value="ECO:0007669"/>
    <property type="project" value="TreeGrafter"/>
</dbReference>
<dbReference type="PANTHER" id="PTHR10270:SF161">
    <property type="entry name" value="SEX-DETERMINING REGION Y PROTEIN"/>
    <property type="match status" value="1"/>
</dbReference>
<dbReference type="GO" id="GO:0030154">
    <property type="term" value="P:cell differentiation"/>
    <property type="evidence" value="ECO:0007669"/>
    <property type="project" value="TreeGrafter"/>
</dbReference>
<evidence type="ECO:0000259" key="4">
    <source>
        <dbReference type="PROSITE" id="PS50118"/>
    </source>
</evidence>
<dbReference type="GO" id="GO:0001228">
    <property type="term" value="F:DNA-binding transcription activator activity, RNA polymerase II-specific"/>
    <property type="evidence" value="ECO:0007669"/>
    <property type="project" value="TreeGrafter"/>
</dbReference>
<evidence type="ECO:0000256" key="1">
    <source>
        <dbReference type="ARBA" id="ARBA00023125"/>
    </source>
</evidence>
<name>A0A9N9F887_9GLOM</name>
<dbReference type="PANTHER" id="PTHR10270">
    <property type="entry name" value="SOX TRANSCRIPTION FACTOR"/>
    <property type="match status" value="1"/>
</dbReference>
<feature type="DNA-binding region" description="HMG box" evidence="3">
    <location>
        <begin position="27"/>
        <end position="95"/>
    </location>
</feature>
<dbReference type="InterPro" id="IPR036910">
    <property type="entry name" value="HMG_box_dom_sf"/>
</dbReference>
<dbReference type="Proteomes" id="UP000789508">
    <property type="component" value="Unassembled WGS sequence"/>
</dbReference>
<accession>A0A9N9F887</accession>
<organism evidence="5 6">
    <name type="scientific">Ambispora leptoticha</name>
    <dbReference type="NCBI Taxonomy" id="144679"/>
    <lineage>
        <taxon>Eukaryota</taxon>
        <taxon>Fungi</taxon>
        <taxon>Fungi incertae sedis</taxon>
        <taxon>Mucoromycota</taxon>
        <taxon>Glomeromycotina</taxon>
        <taxon>Glomeromycetes</taxon>
        <taxon>Archaeosporales</taxon>
        <taxon>Ambisporaceae</taxon>
        <taxon>Ambispora</taxon>
    </lineage>
</organism>